<comment type="subcellular location">
    <subcellularLocation>
        <location evidence="1">Membrane</location>
        <topology evidence="1">Multi-pass membrane protein</topology>
    </subcellularLocation>
</comment>
<dbReference type="InterPro" id="IPR017452">
    <property type="entry name" value="GPCR_Rhodpsn_7TM"/>
</dbReference>
<dbReference type="GO" id="GO:0004930">
    <property type="term" value="F:G protein-coupled receptor activity"/>
    <property type="evidence" value="ECO:0007669"/>
    <property type="project" value="UniProtKB-KW"/>
</dbReference>
<dbReference type="InterPro" id="IPR000276">
    <property type="entry name" value="GPCR_Rhodpsn"/>
</dbReference>
<accession>A0A6A0H4P8</accession>
<evidence type="ECO:0000313" key="12">
    <source>
        <dbReference type="EMBL" id="KAA0199170.1"/>
    </source>
</evidence>
<feature type="transmembrane region" description="Helical" evidence="10">
    <location>
        <begin position="84"/>
        <end position="105"/>
    </location>
</feature>
<dbReference type="PRINTS" id="PR00237">
    <property type="entry name" value="GPCRRHODOPSN"/>
</dbReference>
<sequence>MHVMSSLEFTNESLTWRQTPSYLVNASKEAAELLEQLTAELYPATTRCVFTTCFCILFIVGLTGNVLVLAVVCRDKELSRSSTGAFITNLALADLLVLAICLPTSVAELQSPPLFWVLPSSLCKAVPFIESLMQHASVLTIFAIALERHHAICRPLSAARACTRRRAAATCCIVWVLAIIVTR</sequence>
<gene>
    <name evidence="12" type="ORF">HAZT_HAZT005009</name>
</gene>
<proteinExistence type="inferred from homology"/>
<comment type="similarity">
    <text evidence="2 9">Belongs to the G-protein coupled receptor 1 family.</text>
</comment>
<evidence type="ECO:0000256" key="3">
    <source>
        <dbReference type="ARBA" id="ARBA00022692"/>
    </source>
</evidence>
<feature type="transmembrane region" description="Helical" evidence="10">
    <location>
        <begin position="49"/>
        <end position="72"/>
    </location>
</feature>
<feature type="transmembrane region" description="Helical" evidence="10">
    <location>
        <begin position="167"/>
        <end position="182"/>
    </location>
</feature>
<evidence type="ECO:0000256" key="6">
    <source>
        <dbReference type="ARBA" id="ARBA00023136"/>
    </source>
</evidence>
<keyword evidence="8 9" id="KW-0807">Transducer</keyword>
<name>A0A6A0H4P8_HYAAZ</name>
<dbReference type="PANTHER" id="PTHR24243">
    <property type="entry name" value="G-PROTEIN COUPLED RECEPTOR"/>
    <property type="match status" value="1"/>
</dbReference>
<evidence type="ECO:0000256" key="5">
    <source>
        <dbReference type="ARBA" id="ARBA00023040"/>
    </source>
</evidence>
<reference evidence="12" key="1">
    <citation type="submission" date="2014-08" db="EMBL/GenBank/DDBJ databases">
        <authorList>
            <person name="Murali S."/>
            <person name="Richards S."/>
            <person name="Bandaranaike D."/>
            <person name="Bellair M."/>
            <person name="Blankenburg K."/>
            <person name="Chao H."/>
            <person name="Dinh H."/>
            <person name="Doddapaneni H."/>
            <person name="Dugan-Rocha S."/>
            <person name="Elkadiri S."/>
            <person name="Gnanaolivu R."/>
            <person name="Hughes D."/>
            <person name="Lee S."/>
            <person name="Li M."/>
            <person name="Ming W."/>
            <person name="Munidasa M."/>
            <person name="Muniz J."/>
            <person name="Nguyen L."/>
            <person name="Osuji N."/>
            <person name="Pu L.-L."/>
            <person name="Puazo M."/>
            <person name="Skinner E."/>
            <person name="Qu C."/>
            <person name="Quiroz J."/>
            <person name="Raj R."/>
            <person name="Weissenberger G."/>
            <person name="Xin Y."/>
            <person name="Zou X."/>
            <person name="Han Y."/>
            <person name="Worley K."/>
            <person name="Muzny D."/>
            <person name="Gibbs R."/>
        </authorList>
    </citation>
    <scope>NUCLEOTIDE SEQUENCE</scope>
    <source>
        <strain evidence="12">HAZT.00-mixed</strain>
        <tissue evidence="12">Whole organism</tissue>
    </source>
</reference>
<keyword evidence="6 10" id="KW-0472">Membrane</keyword>
<evidence type="ECO:0000256" key="8">
    <source>
        <dbReference type="ARBA" id="ARBA00023224"/>
    </source>
</evidence>
<dbReference type="Gene3D" id="1.20.1070.10">
    <property type="entry name" value="Rhodopsin 7-helix transmembrane proteins"/>
    <property type="match status" value="1"/>
</dbReference>
<dbReference type="EMBL" id="JQDR03007076">
    <property type="protein sequence ID" value="KAA0199170.1"/>
    <property type="molecule type" value="Genomic_DNA"/>
</dbReference>
<evidence type="ECO:0000259" key="11">
    <source>
        <dbReference type="PROSITE" id="PS50262"/>
    </source>
</evidence>
<feature type="domain" description="G-protein coupled receptors family 1 profile" evidence="11">
    <location>
        <begin position="64"/>
        <end position="183"/>
    </location>
</feature>
<evidence type="ECO:0000256" key="1">
    <source>
        <dbReference type="ARBA" id="ARBA00004141"/>
    </source>
</evidence>
<reference evidence="12" key="2">
    <citation type="journal article" date="2018" name="Environ. Sci. Technol.">
        <title>The Toxicogenome of Hyalella azteca: A Model for Sediment Ecotoxicology and Evolutionary Toxicology.</title>
        <authorList>
            <person name="Poynton H.C."/>
            <person name="Hasenbein S."/>
            <person name="Benoit J.B."/>
            <person name="Sepulveda M.S."/>
            <person name="Poelchau M.F."/>
            <person name="Hughes D.S.T."/>
            <person name="Murali S.C."/>
            <person name="Chen S."/>
            <person name="Glastad K.M."/>
            <person name="Goodisman M.A.D."/>
            <person name="Werren J.H."/>
            <person name="Vineis J.H."/>
            <person name="Bowen J.L."/>
            <person name="Friedrich M."/>
            <person name="Jones J."/>
            <person name="Robertson H.M."/>
            <person name="Feyereisen R."/>
            <person name="Mechler-Hickson A."/>
            <person name="Mathers N."/>
            <person name="Lee C.E."/>
            <person name="Colbourne J.K."/>
            <person name="Biales A."/>
            <person name="Johnston J.S."/>
            <person name="Wellborn G.A."/>
            <person name="Rosendale A.J."/>
            <person name="Cridge A.G."/>
            <person name="Munoz-Torres M.C."/>
            <person name="Bain P.A."/>
            <person name="Manny A.R."/>
            <person name="Major K.M."/>
            <person name="Lambert F.N."/>
            <person name="Vulpe C.D."/>
            <person name="Tuck P."/>
            <person name="Blalock B.J."/>
            <person name="Lin Y.Y."/>
            <person name="Smith M.E."/>
            <person name="Ochoa-Acuna H."/>
            <person name="Chen M.M."/>
            <person name="Childers C.P."/>
            <person name="Qu J."/>
            <person name="Dugan S."/>
            <person name="Lee S.L."/>
            <person name="Chao H."/>
            <person name="Dinh H."/>
            <person name="Han Y."/>
            <person name="Doddapaneni H."/>
            <person name="Worley K.C."/>
            <person name="Muzny D.M."/>
            <person name="Gibbs R.A."/>
            <person name="Richards S."/>
        </authorList>
    </citation>
    <scope>NUCLEOTIDE SEQUENCE</scope>
    <source>
        <strain evidence="12">HAZT.00-mixed</strain>
        <tissue evidence="12">Whole organism</tissue>
    </source>
</reference>
<keyword evidence="7 9" id="KW-0675">Receptor</keyword>
<evidence type="ECO:0000256" key="4">
    <source>
        <dbReference type="ARBA" id="ARBA00022989"/>
    </source>
</evidence>
<dbReference type="PROSITE" id="PS50262">
    <property type="entry name" value="G_PROTEIN_RECEP_F1_2"/>
    <property type="match status" value="1"/>
</dbReference>
<comment type="caution">
    <text evidence="12">The sequence shown here is derived from an EMBL/GenBank/DDBJ whole genome shotgun (WGS) entry which is preliminary data.</text>
</comment>
<dbReference type="GO" id="GO:0005886">
    <property type="term" value="C:plasma membrane"/>
    <property type="evidence" value="ECO:0007669"/>
    <property type="project" value="TreeGrafter"/>
</dbReference>
<protein>
    <recommendedName>
        <fullName evidence="11">G-protein coupled receptors family 1 profile domain-containing protein</fullName>
    </recommendedName>
</protein>
<dbReference type="Proteomes" id="UP000711488">
    <property type="component" value="Unassembled WGS sequence"/>
</dbReference>
<evidence type="ECO:0000256" key="2">
    <source>
        <dbReference type="ARBA" id="ARBA00010663"/>
    </source>
</evidence>
<organism evidence="12">
    <name type="scientific">Hyalella azteca</name>
    <name type="common">Amphipod</name>
    <dbReference type="NCBI Taxonomy" id="294128"/>
    <lineage>
        <taxon>Eukaryota</taxon>
        <taxon>Metazoa</taxon>
        <taxon>Ecdysozoa</taxon>
        <taxon>Arthropoda</taxon>
        <taxon>Crustacea</taxon>
        <taxon>Multicrustacea</taxon>
        <taxon>Malacostraca</taxon>
        <taxon>Eumalacostraca</taxon>
        <taxon>Peracarida</taxon>
        <taxon>Amphipoda</taxon>
        <taxon>Senticaudata</taxon>
        <taxon>Talitrida</taxon>
        <taxon>Talitroidea</taxon>
        <taxon>Hyalellidae</taxon>
        <taxon>Hyalella</taxon>
    </lineage>
</organism>
<dbReference type="PANTHER" id="PTHR24243:SF233">
    <property type="entry name" value="THYROTROPIN-RELEASING HORMONE RECEPTOR"/>
    <property type="match status" value="1"/>
</dbReference>
<keyword evidence="5 9" id="KW-0297">G-protein coupled receptor</keyword>
<dbReference type="PROSITE" id="PS00237">
    <property type="entry name" value="G_PROTEIN_RECEP_F1_1"/>
    <property type="match status" value="1"/>
</dbReference>
<evidence type="ECO:0000256" key="9">
    <source>
        <dbReference type="RuleBase" id="RU000688"/>
    </source>
</evidence>
<evidence type="ECO:0000256" key="10">
    <source>
        <dbReference type="SAM" id="Phobius"/>
    </source>
</evidence>
<dbReference type="Pfam" id="PF00001">
    <property type="entry name" value="7tm_1"/>
    <property type="match status" value="1"/>
</dbReference>
<feature type="transmembrane region" description="Helical" evidence="10">
    <location>
        <begin position="125"/>
        <end position="146"/>
    </location>
</feature>
<dbReference type="SUPFAM" id="SSF81321">
    <property type="entry name" value="Family A G protein-coupled receptor-like"/>
    <property type="match status" value="1"/>
</dbReference>
<dbReference type="AlphaFoldDB" id="A0A6A0H4P8"/>
<keyword evidence="4 10" id="KW-1133">Transmembrane helix</keyword>
<reference evidence="12" key="3">
    <citation type="submission" date="2019-06" db="EMBL/GenBank/DDBJ databases">
        <authorList>
            <person name="Poynton C."/>
            <person name="Hasenbein S."/>
            <person name="Benoit J.B."/>
            <person name="Sepulveda M.S."/>
            <person name="Poelchau M.F."/>
            <person name="Murali S.C."/>
            <person name="Chen S."/>
            <person name="Glastad K.M."/>
            <person name="Werren J.H."/>
            <person name="Vineis J.H."/>
            <person name="Bowen J.L."/>
            <person name="Friedrich M."/>
            <person name="Jones J."/>
            <person name="Robertson H.M."/>
            <person name="Feyereisen R."/>
            <person name="Mechler-Hickson A."/>
            <person name="Mathers N."/>
            <person name="Lee C.E."/>
            <person name="Colbourne J.K."/>
            <person name="Biales A."/>
            <person name="Johnston J.S."/>
            <person name="Wellborn G.A."/>
            <person name="Rosendale A.J."/>
            <person name="Cridge A.G."/>
            <person name="Munoz-Torres M.C."/>
            <person name="Bain P.A."/>
            <person name="Manny A.R."/>
            <person name="Major K.M."/>
            <person name="Lambert F.N."/>
            <person name="Vulpe C.D."/>
            <person name="Tuck P."/>
            <person name="Blalock B.J."/>
            <person name="Lin Y.-Y."/>
            <person name="Smith M.E."/>
            <person name="Ochoa-Acuna H."/>
            <person name="Chen M.-J.M."/>
            <person name="Childers C.P."/>
            <person name="Qu J."/>
            <person name="Dugan S."/>
            <person name="Lee S.L."/>
            <person name="Chao H."/>
            <person name="Dinh H."/>
            <person name="Han Y."/>
            <person name="Doddapaneni H."/>
            <person name="Worley K.C."/>
            <person name="Muzny D.M."/>
            <person name="Gibbs R.A."/>
            <person name="Richards S."/>
        </authorList>
    </citation>
    <scope>NUCLEOTIDE SEQUENCE</scope>
    <source>
        <strain evidence="12">HAZT.00-mixed</strain>
        <tissue evidence="12">Whole organism</tissue>
    </source>
</reference>
<evidence type="ECO:0000256" key="7">
    <source>
        <dbReference type="ARBA" id="ARBA00023170"/>
    </source>
</evidence>
<keyword evidence="3 9" id="KW-0812">Transmembrane</keyword>